<evidence type="ECO:0000313" key="9">
    <source>
        <dbReference type="EMBL" id="MBB6627910.1"/>
    </source>
</evidence>
<feature type="transmembrane region" description="Helical" evidence="7">
    <location>
        <begin position="151"/>
        <end position="179"/>
    </location>
</feature>
<evidence type="ECO:0000256" key="4">
    <source>
        <dbReference type="ARBA" id="ARBA00022801"/>
    </source>
</evidence>
<keyword evidence="6 7" id="KW-0472">Membrane</keyword>
<dbReference type="AlphaFoldDB" id="A0A7X0RGU7"/>
<keyword evidence="9" id="KW-0645">Protease</keyword>
<keyword evidence="5 7" id="KW-1133">Transmembrane helix</keyword>
<evidence type="ECO:0000313" key="10">
    <source>
        <dbReference type="Proteomes" id="UP000523955"/>
    </source>
</evidence>
<evidence type="ECO:0000256" key="7">
    <source>
        <dbReference type="SAM" id="Phobius"/>
    </source>
</evidence>
<feature type="transmembrane region" description="Helical" evidence="7">
    <location>
        <begin position="290"/>
        <end position="309"/>
    </location>
</feature>
<sequence length="315" mass="33384">MNENQAPETPAAGVPTCYRHPGRESYIRCQRCDRSICPDCMRDAAVGFQCPSCIAEGRKSTRSGRTAYGGLRPSNAGITSMVLIGINVVVWLAMLATGGARSRLYNLLALLPEGRCVPSGQPSAYFPGISSEAVCNAAPTREWVLGVSDGAYWQLLTSAFAHVEVWHIGFNMLALWVLGPQLELAIGRARFLALYLLSALSGSALVYWVAPGAGSTLGASGAIFGLMGALLVLALKVGGQMQQLLIWIGINFVITIAIPNVSWQGHLGGFLGGVVIAAVLVWSPRPRRTLWQSLGLGAVLVVLVVAVLLRTATLA</sequence>
<dbReference type="InterPro" id="IPR050925">
    <property type="entry name" value="Rhomboid_protease_S54"/>
</dbReference>
<evidence type="ECO:0000256" key="5">
    <source>
        <dbReference type="ARBA" id="ARBA00022989"/>
    </source>
</evidence>
<dbReference type="EMBL" id="JACKXE010000001">
    <property type="protein sequence ID" value="MBB6627910.1"/>
    <property type="molecule type" value="Genomic_DNA"/>
</dbReference>
<dbReference type="InterPro" id="IPR035952">
    <property type="entry name" value="Rhomboid-like_sf"/>
</dbReference>
<dbReference type="GO" id="GO:0006508">
    <property type="term" value="P:proteolysis"/>
    <property type="evidence" value="ECO:0007669"/>
    <property type="project" value="UniProtKB-KW"/>
</dbReference>
<evidence type="ECO:0000259" key="8">
    <source>
        <dbReference type="Pfam" id="PF01694"/>
    </source>
</evidence>
<dbReference type="PANTHER" id="PTHR43731">
    <property type="entry name" value="RHOMBOID PROTEASE"/>
    <property type="match status" value="1"/>
</dbReference>
<proteinExistence type="inferred from homology"/>
<evidence type="ECO:0000256" key="6">
    <source>
        <dbReference type="ARBA" id="ARBA00023136"/>
    </source>
</evidence>
<feature type="transmembrane region" description="Helical" evidence="7">
    <location>
        <begin position="191"/>
        <end position="210"/>
    </location>
</feature>
<evidence type="ECO:0000256" key="3">
    <source>
        <dbReference type="ARBA" id="ARBA00022692"/>
    </source>
</evidence>
<reference evidence="9 10" key="1">
    <citation type="submission" date="2020-08" db="EMBL/GenBank/DDBJ databases">
        <authorList>
            <person name="Seo M.-J."/>
        </authorList>
    </citation>
    <scope>NUCLEOTIDE SEQUENCE [LARGE SCALE GENOMIC DNA]</scope>
    <source>
        <strain evidence="9 10">KIGAM211</strain>
    </source>
</reference>
<gene>
    <name evidence="9" type="ORF">H5V45_11335</name>
</gene>
<comment type="caution">
    <text evidence="9">The sequence shown here is derived from an EMBL/GenBank/DDBJ whole genome shotgun (WGS) entry which is preliminary data.</text>
</comment>
<dbReference type="GO" id="GO:0016020">
    <property type="term" value="C:membrane"/>
    <property type="evidence" value="ECO:0007669"/>
    <property type="project" value="UniProtKB-SubCell"/>
</dbReference>
<organism evidence="9 10">
    <name type="scientific">Nocardioides luti</name>
    <dbReference type="NCBI Taxonomy" id="2761101"/>
    <lineage>
        <taxon>Bacteria</taxon>
        <taxon>Bacillati</taxon>
        <taxon>Actinomycetota</taxon>
        <taxon>Actinomycetes</taxon>
        <taxon>Propionibacteriales</taxon>
        <taxon>Nocardioidaceae</taxon>
        <taxon>Nocardioides</taxon>
    </lineage>
</organism>
<feature type="transmembrane region" description="Helical" evidence="7">
    <location>
        <begin position="244"/>
        <end position="261"/>
    </location>
</feature>
<feature type="transmembrane region" description="Helical" evidence="7">
    <location>
        <begin position="81"/>
        <end position="100"/>
    </location>
</feature>
<dbReference type="Pfam" id="PF01694">
    <property type="entry name" value="Rhomboid"/>
    <property type="match status" value="1"/>
</dbReference>
<evidence type="ECO:0000256" key="1">
    <source>
        <dbReference type="ARBA" id="ARBA00004141"/>
    </source>
</evidence>
<feature type="transmembrane region" description="Helical" evidence="7">
    <location>
        <begin position="216"/>
        <end position="237"/>
    </location>
</feature>
<comment type="similarity">
    <text evidence="2">Belongs to the peptidase S54 family.</text>
</comment>
<dbReference type="SUPFAM" id="SSF144091">
    <property type="entry name" value="Rhomboid-like"/>
    <property type="match status" value="1"/>
</dbReference>
<comment type="subcellular location">
    <subcellularLocation>
        <location evidence="1">Membrane</location>
        <topology evidence="1">Multi-pass membrane protein</topology>
    </subcellularLocation>
</comment>
<dbReference type="Proteomes" id="UP000523955">
    <property type="component" value="Unassembled WGS sequence"/>
</dbReference>
<feature type="domain" description="Peptidase S54 rhomboid" evidence="8">
    <location>
        <begin position="150"/>
        <end position="281"/>
    </location>
</feature>
<feature type="transmembrane region" description="Helical" evidence="7">
    <location>
        <begin position="267"/>
        <end position="283"/>
    </location>
</feature>
<name>A0A7X0RGU7_9ACTN</name>
<dbReference type="GO" id="GO:0004252">
    <property type="term" value="F:serine-type endopeptidase activity"/>
    <property type="evidence" value="ECO:0007669"/>
    <property type="project" value="InterPro"/>
</dbReference>
<protein>
    <submittedName>
        <fullName evidence="9">Rhomboid family intramembrane serine protease</fullName>
    </submittedName>
</protein>
<dbReference type="InterPro" id="IPR022764">
    <property type="entry name" value="Peptidase_S54_rhomboid_dom"/>
</dbReference>
<dbReference type="Gene3D" id="1.20.1540.10">
    <property type="entry name" value="Rhomboid-like"/>
    <property type="match status" value="1"/>
</dbReference>
<evidence type="ECO:0000256" key="2">
    <source>
        <dbReference type="ARBA" id="ARBA00009045"/>
    </source>
</evidence>
<keyword evidence="3 7" id="KW-0812">Transmembrane</keyword>
<accession>A0A7X0RGU7</accession>
<keyword evidence="10" id="KW-1185">Reference proteome</keyword>
<dbReference type="PANTHER" id="PTHR43731:SF14">
    <property type="entry name" value="PRESENILIN-ASSOCIATED RHOMBOID-LIKE PROTEIN, MITOCHONDRIAL"/>
    <property type="match status" value="1"/>
</dbReference>
<keyword evidence="4" id="KW-0378">Hydrolase</keyword>